<feature type="compositionally biased region" description="Basic and acidic residues" evidence="2">
    <location>
        <begin position="18"/>
        <end position="33"/>
    </location>
</feature>
<proteinExistence type="predicted"/>
<dbReference type="NCBIfam" id="TIGR01554">
    <property type="entry name" value="major_cap_HK97"/>
    <property type="match status" value="1"/>
</dbReference>
<name>A0A0N9W1Y4_9GAMM</name>
<dbReference type="AlphaFoldDB" id="A0A0N9W1Y4"/>
<dbReference type="STRING" id="1324350.AOY20_08635"/>
<dbReference type="InterPro" id="IPR054612">
    <property type="entry name" value="Phage_capsid-like_C"/>
</dbReference>
<protein>
    <submittedName>
        <fullName evidence="4">Capsid protein</fullName>
    </submittedName>
</protein>
<reference evidence="4 5" key="1">
    <citation type="journal article" date="2015" name="Int. J. Syst. Evol. Microbiol.">
        <title>Acinetobacter equi sp. nov. isolated from horse faeces.</title>
        <authorList>
            <person name="Poppel M.T."/>
            <person name="Skiebe E."/>
            <person name="Laue M."/>
            <person name="Bergmann H."/>
            <person name="Ebersberger I."/>
            <person name="Garn T."/>
            <person name="Fruth A."/>
            <person name="Baumgardt S."/>
            <person name="Busse H.J."/>
            <person name="Wilharm G."/>
        </authorList>
    </citation>
    <scope>NUCLEOTIDE SEQUENCE [LARGE SCALE GENOMIC DNA]</scope>
    <source>
        <strain evidence="4 5">114</strain>
    </source>
</reference>
<comment type="subcellular location">
    <subcellularLocation>
        <location evidence="1">Virion</location>
    </subcellularLocation>
</comment>
<organism evidence="4 5">
    <name type="scientific">Acinetobacter equi</name>
    <dbReference type="NCBI Taxonomy" id="1324350"/>
    <lineage>
        <taxon>Bacteria</taxon>
        <taxon>Pseudomonadati</taxon>
        <taxon>Pseudomonadota</taxon>
        <taxon>Gammaproteobacteria</taxon>
        <taxon>Moraxellales</taxon>
        <taxon>Moraxellaceae</taxon>
        <taxon>Acinetobacter</taxon>
    </lineage>
</organism>
<dbReference type="Gene3D" id="3.30.2320.10">
    <property type="entry name" value="hypothetical protein PF0899 domain"/>
    <property type="match status" value="1"/>
</dbReference>
<dbReference type="EMBL" id="CP012808">
    <property type="protein sequence ID" value="ALH96705.1"/>
    <property type="molecule type" value="Genomic_DNA"/>
</dbReference>
<evidence type="ECO:0000256" key="2">
    <source>
        <dbReference type="SAM" id="MobiDB-lite"/>
    </source>
</evidence>
<dbReference type="SUPFAM" id="SSF56563">
    <property type="entry name" value="Major capsid protein gp5"/>
    <property type="match status" value="1"/>
</dbReference>
<feature type="domain" description="Phage capsid-like C-terminal" evidence="3">
    <location>
        <begin position="80"/>
        <end position="329"/>
    </location>
</feature>
<feature type="compositionally biased region" description="Polar residues" evidence="2">
    <location>
        <begin position="1"/>
        <end position="10"/>
    </location>
</feature>
<evidence type="ECO:0000259" key="3">
    <source>
        <dbReference type="Pfam" id="PF05065"/>
    </source>
</evidence>
<evidence type="ECO:0000313" key="5">
    <source>
        <dbReference type="Proteomes" id="UP000064939"/>
    </source>
</evidence>
<evidence type="ECO:0000256" key="1">
    <source>
        <dbReference type="ARBA" id="ARBA00004328"/>
    </source>
</evidence>
<accession>A0A0N9W1Y4</accession>
<dbReference type="Proteomes" id="UP000064939">
    <property type="component" value="Chromosome"/>
</dbReference>
<feature type="region of interest" description="Disordered" evidence="2">
    <location>
        <begin position="1"/>
        <end position="33"/>
    </location>
</feature>
<dbReference type="Pfam" id="PF05065">
    <property type="entry name" value="Phage_capsid"/>
    <property type="match status" value="1"/>
</dbReference>
<dbReference type="InterPro" id="IPR024455">
    <property type="entry name" value="Phage_capsid"/>
</dbReference>
<dbReference type="Gene3D" id="3.30.2400.10">
    <property type="entry name" value="Major capsid protein gp5"/>
    <property type="match status" value="1"/>
</dbReference>
<sequence>MNETKSQLQDLAQKMSRRQNDGDPEVKSGGREFVESAEYKAAAESEFKGITRRELKNTIGTTEVAGNIQPTNLGLILPNQQRLTIRDLLAGGKMSGNSLEYVQEAGFTNNAAVVAEKGNKPESAITFEDKDAKAVVIAHWLKVTTQMLSDAPALESYINNRLRHGLDIKLENQILKGDGTSGNIAGLLTQATEYAPPAGVTGANMFDVLRYAMLQVVLADDYANGHVLNPIDWAIMETTKDENGRYLIGDPQSKAVPTLWGLPVVQTQAMDAGSFLTGAFNTAAQYFERWGASVQLGLTGDDFTSNKRTILAETRGALAVYRPESLIYGSYVPSP</sequence>
<gene>
    <name evidence="4" type="ORF">AOY20_08635</name>
</gene>
<evidence type="ECO:0000313" key="4">
    <source>
        <dbReference type="EMBL" id="ALH96705.1"/>
    </source>
</evidence>
<keyword evidence="5" id="KW-1185">Reference proteome</keyword>
<dbReference type="KEGG" id="aei:AOY20_08635"/>